<proteinExistence type="predicted"/>
<sequence>MSKQVDTPVTANRLPLLQGFGRPAAYSLLETLSVYAIVVLLTHYVLNLPDMVLLLLIFVIHAFASWIGLRQAEKRISTGFAFLPFGVALLSLFAFPGGWLAKGIGAAVLLVIALRGSIVGRRQLWDNMWLRIPLSGAAAILIVYIIAGRAADLAYSRPFLYLVATLVLALTLLLLNGDRVRSAAGEQTSALAHVLAANRKLTWIVAALIVLAGIVGGPTGVLNAIREWWLSIFGGSLPGNPPGVQPTAEMPGVDYSQLGQLGDASGPPLWLKIIGYALLALFWIAAAFAIGWLLYRLFGRWLPNGIRNLIRNLASKFGLMRDLRAAQSDSDYTDQAEKIATEKSGGIMRFFRRNRREAEYTGDDPRLRYRSVLLGASRKGYSLRSSRTPLENGKELSSSSYTEMSPTELEQLVERYNDARYGSKGE</sequence>
<dbReference type="EMBL" id="JBBKAR010000056">
    <property type="protein sequence ID" value="MEJ8306842.1"/>
    <property type="molecule type" value="Genomic_DNA"/>
</dbReference>
<evidence type="ECO:0000313" key="2">
    <source>
        <dbReference type="Proteomes" id="UP001380953"/>
    </source>
</evidence>
<protein>
    <submittedName>
        <fullName evidence="1">Uncharacterized protein</fullName>
    </submittedName>
</protein>
<reference evidence="1" key="1">
    <citation type="submission" date="2024-03" db="EMBL/GenBank/DDBJ databases">
        <title>Whole genome sequecning of epiphytes from Marcgravia umbellata leaves.</title>
        <authorList>
            <person name="Kumar G."/>
            <person name="Savka M.A."/>
        </authorList>
    </citation>
    <scope>NUCLEOTIDE SEQUENCE</scope>
    <source>
        <strain evidence="1">RIT_BL5</strain>
    </source>
</reference>
<organism evidence="1 2">
    <name type="scientific">Saccharibacillus sacchari</name>
    <dbReference type="NCBI Taxonomy" id="456493"/>
    <lineage>
        <taxon>Bacteria</taxon>
        <taxon>Bacillati</taxon>
        <taxon>Bacillota</taxon>
        <taxon>Bacilli</taxon>
        <taxon>Bacillales</taxon>
        <taxon>Paenibacillaceae</taxon>
        <taxon>Saccharibacillus</taxon>
    </lineage>
</organism>
<accession>A0ACC6PIW1</accession>
<name>A0ACC6PIW1_9BACL</name>
<comment type="caution">
    <text evidence="1">The sequence shown here is derived from an EMBL/GenBank/DDBJ whole genome shotgun (WGS) entry which is preliminary data.</text>
</comment>
<keyword evidence="2" id="KW-1185">Reference proteome</keyword>
<dbReference type="Proteomes" id="UP001380953">
    <property type="component" value="Unassembled WGS sequence"/>
</dbReference>
<evidence type="ECO:0000313" key="1">
    <source>
        <dbReference type="EMBL" id="MEJ8306842.1"/>
    </source>
</evidence>
<gene>
    <name evidence="1" type="ORF">WKI47_23285</name>
</gene>